<dbReference type="PRINTS" id="PR01005">
    <property type="entry name" value="FLGHOOKAP1"/>
</dbReference>
<dbReference type="GO" id="GO:0044780">
    <property type="term" value="P:bacterial-type flagellum assembly"/>
    <property type="evidence" value="ECO:0007669"/>
    <property type="project" value="InterPro"/>
</dbReference>
<dbReference type="InterPro" id="IPR002371">
    <property type="entry name" value="FlgK"/>
</dbReference>
<dbReference type="InterPro" id="IPR001444">
    <property type="entry name" value="Flag_bb_rod_N"/>
</dbReference>
<dbReference type="Pfam" id="PF00460">
    <property type="entry name" value="Flg_bb_rod"/>
    <property type="match status" value="1"/>
</dbReference>
<dbReference type="InterPro" id="IPR010930">
    <property type="entry name" value="Flg_bb/hook_C_dom"/>
</dbReference>
<keyword evidence="6 7" id="KW-0975">Bacterial flagellum</keyword>
<dbReference type="AlphaFoldDB" id="A0A948S096"/>
<accession>A0A948S096</accession>
<dbReference type="GO" id="GO:0005576">
    <property type="term" value="C:extracellular region"/>
    <property type="evidence" value="ECO:0007669"/>
    <property type="project" value="UniProtKB-SubCell"/>
</dbReference>
<feature type="domain" description="Flagellar basal body rod protein N-terminal" evidence="8">
    <location>
        <begin position="10"/>
        <end position="37"/>
    </location>
</feature>
<evidence type="ECO:0000256" key="1">
    <source>
        <dbReference type="ARBA" id="ARBA00004365"/>
    </source>
</evidence>
<evidence type="ECO:0000259" key="9">
    <source>
        <dbReference type="Pfam" id="PF06429"/>
    </source>
</evidence>
<keyword evidence="5 7" id="KW-0964">Secreted</keyword>
<keyword evidence="11" id="KW-0282">Flagellum</keyword>
<dbReference type="Pfam" id="PF06429">
    <property type="entry name" value="Flg_bbr_C"/>
    <property type="match status" value="1"/>
</dbReference>
<proteinExistence type="inferred from homology"/>
<evidence type="ECO:0000259" key="8">
    <source>
        <dbReference type="Pfam" id="PF00460"/>
    </source>
</evidence>
<dbReference type="PANTHER" id="PTHR30033">
    <property type="entry name" value="FLAGELLAR HOOK-ASSOCIATED PROTEIN 1"/>
    <property type="match status" value="1"/>
</dbReference>
<feature type="domain" description="Flagellar hook-associated protein FlgK helical" evidence="10">
    <location>
        <begin position="95"/>
        <end position="312"/>
    </location>
</feature>
<comment type="similarity">
    <text evidence="3 7">Belongs to the flagella basal body rod proteins family.</text>
</comment>
<keyword evidence="11" id="KW-0969">Cilium</keyword>
<dbReference type="Pfam" id="PF22638">
    <property type="entry name" value="FlgK_D1"/>
    <property type="match status" value="1"/>
</dbReference>
<dbReference type="InterPro" id="IPR053927">
    <property type="entry name" value="FlgK_helical"/>
</dbReference>
<feature type="domain" description="Flagellar basal-body/hook protein C-terminal" evidence="9">
    <location>
        <begin position="411"/>
        <end position="448"/>
    </location>
</feature>
<organism evidence="11 12">
    <name type="scientific">Eiseniibacteriota bacterium</name>
    <dbReference type="NCBI Taxonomy" id="2212470"/>
    <lineage>
        <taxon>Bacteria</taxon>
        <taxon>Candidatus Eiseniibacteriota</taxon>
    </lineage>
</organism>
<dbReference type="GO" id="GO:0009424">
    <property type="term" value="C:bacterial-type flagellum hook"/>
    <property type="evidence" value="ECO:0007669"/>
    <property type="project" value="UniProtKB-UniRule"/>
</dbReference>
<evidence type="ECO:0000259" key="10">
    <source>
        <dbReference type="Pfam" id="PF22638"/>
    </source>
</evidence>
<protein>
    <recommendedName>
        <fullName evidence="4 7">Flagellar hook-associated protein 1</fullName>
        <shortName evidence="7">HAP1</shortName>
    </recommendedName>
</protein>
<dbReference type="Proteomes" id="UP000777784">
    <property type="component" value="Unassembled WGS sequence"/>
</dbReference>
<evidence type="ECO:0000256" key="6">
    <source>
        <dbReference type="ARBA" id="ARBA00023143"/>
    </source>
</evidence>
<evidence type="ECO:0000256" key="5">
    <source>
        <dbReference type="ARBA" id="ARBA00022525"/>
    </source>
</evidence>
<dbReference type="GO" id="GO:0005198">
    <property type="term" value="F:structural molecule activity"/>
    <property type="evidence" value="ECO:0007669"/>
    <property type="project" value="UniProtKB-UniRule"/>
</dbReference>
<evidence type="ECO:0000256" key="7">
    <source>
        <dbReference type="RuleBase" id="RU362065"/>
    </source>
</evidence>
<dbReference type="EMBL" id="JAHJDP010000107">
    <property type="protein sequence ID" value="MBU2692938.1"/>
    <property type="molecule type" value="Genomic_DNA"/>
</dbReference>
<evidence type="ECO:0000256" key="3">
    <source>
        <dbReference type="ARBA" id="ARBA00009677"/>
    </source>
</evidence>
<comment type="caution">
    <text evidence="11">The sequence shown here is derived from an EMBL/GenBank/DDBJ whole genome shotgun (WGS) entry which is preliminary data.</text>
</comment>
<dbReference type="SUPFAM" id="SSF64518">
    <property type="entry name" value="Phase 1 flagellin"/>
    <property type="match status" value="1"/>
</dbReference>
<evidence type="ECO:0000313" key="12">
    <source>
        <dbReference type="Proteomes" id="UP000777784"/>
    </source>
</evidence>
<dbReference type="PANTHER" id="PTHR30033:SF1">
    <property type="entry name" value="FLAGELLAR HOOK-ASSOCIATED PROTEIN 1"/>
    <property type="match status" value="1"/>
</dbReference>
<name>A0A948S096_UNCEI</name>
<dbReference type="NCBIfam" id="TIGR02492">
    <property type="entry name" value="flgK_ends"/>
    <property type="match status" value="1"/>
</dbReference>
<gene>
    <name evidence="7 11" type="primary">flgK</name>
    <name evidence="11" type="ORF">KJ970_18630</name>
</gene>
<comment type="subcellular location">
    <subcellularLocation>
        <location evidence="1 7">Bacterial flagellum</location>
    </subcellularLocation>
    <subcellularLocation>
        <location evidence="2 7">Secreted</location>
    </subcellularLocation>
</comment>
<evidence type="ECO:0000313" key="11">
    <source>
        <dbReference type="EMBL" id="MBU2692938.1"/>
    </source>
</evidence>
<sequence>MSGLIRSLSIAQRSLMAHQETLAVIGHNIANVSTPGYSRRVAELSPTPAIREGTLTFGTGVEVAQISRRRNAYLDREISRQKSLNNQWSVWQQDLQRLEALVGEPSDNGLGAVMDAFFDDWTELANQPESDGLRYVLVQEGERLSDRFQNLSKGMKTLQEDLDFRLEQGVNSLNQKLSQIAELNATVRNSQVRGDQAPDLRDQRDRLMEEVASITGAVAQEREDGVLLISMDGVQLVGDTGAVALETRRETSANGIASQVFANGRQIHISGGEFGGILQLHDEVIPDISGKLDNLALALVQEVNRLHSMGPDGIAFFSGTTAGNIQVSDDILLDPTRVNAGTTRDPGENDISVAIASLQDSPLPGLSGSTPSDYWTTWVGRVGTLSRRGEEETEASARFVESLEAQREAITGVNLDEEMMHLVMTERAFQAAARVFSTADDMLSDLLSI</sequence>
<reference evidence="11" key="1">
    <citation type="submission" date="2021-05" db="EMBL/GenBank/DDBJ databases">
        <title>Energy efficiency and biological interactions define the core microbiome of deep oligotrophic groundwater.</title>
        <authorList>
            <person name="Mehrshad M."/>
            <person name="Lopez-Fernandez M."/>
            <person name="Bell E."/>
            <person name="Bernier-Latmani R."/>
            <person name="Bertilsson S."/>
            <person name="Dopson M."/>
        </authorList>
    </citation>
    <scope>NUCLEOTIDE SEQUENCE</scope>
    <source>
        <strain evidence="11">Modern_marine.mb.64</strain>
    </source>
</reference>
<evidence type="ECO:0000256" key="2">
    <source>
        <dbReference type="ARBA" id="ARBA00004613"/>
    </source>
</evidence>
<evidence type="ECO:0000256" key="4">
    <source>
        <dbReference type="ARBA" id="ARBA00016244"/>
    </source>
</evidence>
<keyword evidence="11" id="KW-0966">Cell projection</keyword>